<proteinExistence type="predicted"/>
<dbReference type="GO" id="GO:0016627">
    <property type="term" value="F:oxidoreductase activity, acting on the CH-CH group of donors"/>
    <property type="evidence" value="ECO:0007669"/>
    <property type="project" value="TreeGrafter"/>
</dbReference>
<keyword evidence="1 2" id="KW-0560">Oxidoreductase</keyword>
<comment type="caution">
    <text evidence="2">The sequence shown here is derived from an EMBL/GenBank/DDBJ whole genome shotgun (WGS) entry which is preliminary data.</text>
</comment>
<dbReference type="NCBIfam" id="TIGR03666">
    <property type="entry name" value="Rv2061_F420"/>
    <property type="match status" value="1"/>
</dbReference>
<dbReference type="InterPro" id="IPR019965">
    <property type="entry name" value="PPOX_F420-dep_Rv2061_put"/>
</dbReference>
<accession>A0A553YRS6</accession>
<dbReference type="Gene3D" id="2.30.110.10">
    <property type="entry name" value="Electron Transport, Fmn-binding Protein, Chain A"/>
    <property type="match status" value="1"/>
</dbReference>
<dbReference type="AlphaFoldDB" id="A0A553YRS6"/>
<dbReference type="EC" id="1.-.-.-" evidence="2"/>
<organism evidence="2 3">
    <name type="scientific">Streptomyces benahoarensis</name>
    <dbReference type="NCBI Taxonomy" id="2595054"/>
    <lineage>
        <taxon>Bacteria</taxon>
        <taxon>Bacillati</taxon>
        <taxon>Actinomycetota</taxon>
        <taxon>Actinomycetes</taxon>
        <taxon>Kitasatosporales</taxon>
        <taxon>Streptomycetaceae</taxon>
        <taxon>Streptomyces</taxon>
    </lineage>
</organism>
<dbReference type="OrthoDB" id="5738083at2"/>
<protein>
    <submittedName>
        <fullName evidence="2">PPOX class F420-dependent oxidoreductase</fullName>
        <ecNumber evidence="2">1.-.-.-</ecNumber>
    </submittedName>
</protein>
<dbReference type="InterPro" id="IPR052019">
    <property type="entry name" value="F420H2_bilvrd_red/Heme_oxyg"/>
</dbReference>
<dbReference type="GO" id="GO:0070967">
    <property type="term" value="F:coenzyme F420 binding"/>
    <property type="evidence" value="ECO:0007669"/>
    <property type="project" value="TreeGrafter"/>
</dbReference>
<dbReference type="RefSeq" id="WP_143943301.1">
    <property type="nucleotide sequence ID" value="NZ_VKLS01000489.1"/>
</dbReference>
<keyword evidence="3" id="KW-1185">Reference proteome</keyword>
<dbReference type="PANTHER" id="PTHR35176:SF11">
    <property type="entry name" value="PYRIDOXAMINE 5'-PHOSPHATE OXIDASE FAMILY PROTEIN"/>
    <property type="match status" value="1"/>
</dbReference>
<dbReference type="Proteomes" id="UP000320888">
    <property type="component" value="Unassembled WGS sequence"/>
</dbReference>
<dbReference type="PANTHER" id="PTHR35176">
    <property type="entry name" value="HEME OXYGENASE HI_0854-RELATED"/>
    <property type="match status" value="1"/>
</dbReference>
<dbReference type="SUPFAM" id="SSF50475">
    <property type="entry name" value="FMN-binding split barrel"/>
    <property type="match status" value="1"/>
</dbReference>
<sequence>MSTPPTDPDLASFVRQGAVLLTTFKRDGTGVGTPVNLSVDGDHAYFRTYGKAAKAKRMRNFPDVEICCSTWRGRPTGPTYRARVRLLDPATREYRRAGRSLTRKYPLLHGLFVPLAHRIARDTTLHYELRLTGLKEPEVTDTDIAAEKRWDDEGGAQ</sequence>
<dbReference type="EMBL" id="VKLS01000489">
    <property type="protein sequence ID" value="TSB31723.1"/>
    <property type="molecule type" value="Genomic_DNA"/>
</dbReference>
<gene>
    <name evidence="2" type="ORF">FNZ23_25610</name>
</gene>
<dbReference type="InterPro" id="IPR012349">
    <property type="entry name" value="Split_barrel_FMN-bd"/>
</dbReference>
<reference evidence="2 3" key="1">
    <citation type="submission" date="2019-07" db="EMBL/GenBank/DDBJ databases">
        <title>Draft genome for Streptomyces benahoarensis MZ03-48.</title>
        <authorList>
            <person name="Gonzalez-Pimentel J.L."/>
        </authorList>
    </citation>
    <scope>NUCLEOTIDE SEQUENCE [LARGE SCALE GENOMIC DNA]</scope>
    <source>
        <strain evidence="2 3">MZ03-48</strain>
    </source>
</reference>
<evidence type="ECO:0000313" key="3">
    <source>
        <dbReference type="Proteomes" id="UP000320888"/>
    </source>
</evidence>
<name>A0A553YRS6_9ACTN</name>
<evidence type="ECO:0000313" key="2">
    <source>
        <dbReference type="EMBL" id="TSB31723.1"/>
    </source>
</evidence>
<dbReference type="GO" id="GO:0005829">
    <property type="term" value="C:cytosol"/>
    <property type="evidence" value="ECO:0007669"/>
    <property type="project" value="TreeGrafter"/>
</dbReference>
<evidence type="ECO:0000256" key="1">
    <source>
        <dbReference type="ARBA" id="ARBA00023002"/>
    </source>
</evidence>